<reference evidence="1" key="1">
    <citation type="journal article" date="2014" name="Int. J. Syst. Evol. Microbiol.">
        <title>Complete genome sequence of Corynebacterium casei LMG S-19264T (=DSM 44701T), isolated from a smear-ripened cheese.</title>
        <authorList>
            <consortium name="US DOE Joint Genome Institute (JGI-PGF)"/>
            <person name="Walter F."/>
            <person name="Albersmeier A."/>
            <person name="Kalinowski J."/>
            <person name="Ruckert C."/>
        </authorList>
    </citation>
    <scope>NUCLEOTIDE SEQUENCE</scope>
    <source>
        <strain evidence="1">CGMCC 1.12777</strain>
    </source>
</reference>
<evidence type="ECO:0000313" key="1">
    <source>
        <dbReference type="EMBL" id="GGH87729.1"/>
    </source>
</evidence>
<accession>A0A8J3A090</accession>
<comment type="caution">
    <text evidence="1">The sequence shown here is derived from an EMBL/GenBank/DDBJ whole genome shotgun (WGS) entry which is preliminary data.</text>
</comment>
<keyword evidence="2" id="KW-1185">Reference proteome</keyword>
<gene>
    <name evidence="1" type="ORF">GCM10007096_38410</name>
</gene>
<reference evidence="1" key="2">
    <citation type="submission" date="2020-09" db="EMBL/GenBank/DDBJ databases">
        <authorList>
            <person name="Sun Q."/>
            <person name="Zhou Y."/>
        </authorList>
    </citation>
    <scope>NUCLEOTIDE SEQUENCE</scope>
    <source>
        <strain evidence="1">CGMCC 1.12777</strain>
    </source>
</reference>
<sequence>MNAIGTIIKKEGQLIALFQVKPHIIAQPYEAINYRAQLRRKFSQVPIILISLIEGKIHFQGDDHYIKMIEGDALDQYSWKQYTHI</sequence>
<dbReference type="Proteomes" id="UP000656813">
    <property type="component" value="Unassembled WGS sequence"/>
</dbReference>
<evidence type="ECO:0000313" key="2">
    <source>
        <dbReference type="Proteomes" id="UP000656813"/>
    </source>
</evidence>
<proteinExistence type="predicted"/>
<protein>
    <submittedName>
        <fullName evidence="1">Uncharacterized protein</fullName>
    </submittedName>
</protein>
<organism evidence="1 2">
    <name type="scientific">Pullulanibacillus pueri</name>
    <dbReference type="NCBI Taxonomy" id="1437324"/>
    <lineage>
        <taxon>Bacteria</taxon>
        <taxon>Bacillati</taxon>
        <taxon>Bacillota</taxon>
        <taxon>Bacilli</taxon>
        <taxon>Bacillales</taxon>
        <taxon>Sporolactobacillaceae</taxon>
        <taxon>Pullulanibacillus</taxon>
    </lineage>
</organism>
<dbReference type="AlphaFoldDB" id="A0A8J3A090"/>
<dbReference type="RefSeq" id="WP_188498998.1">
    <property type="nucleotide sequence ID" value="NZ_BMFV01000042.1"/>
</dbReference>
<dbReference type="EMBL" id="BMFV01000042">
    <property type="protein sequence ID" value="GGH87729.1"/>
    <property type="molecule type" value="Genomic_DNA"/>
</dbReference>
<name>A0A8J3A090_9BACL</name>